<gene>
    <name evidence="11" type="ORF">SAMN04488568_11139</name>
</gene>
<comment type="function">
    <text evidence="7">Catalyzes the interconversion of L-alanine and D-alanine. May also act on other amino acids.</text>
</comment>
<dbReference type="NCBIfam" id="TIGR00492">
    <property type="entry name" value="alr"/>
    <property type="match status" value="1"/>
</dbReference>
<keyword evidence="5 7" id="KW-0663">Pyridoxal phosphate</keyword>
<evidence type="ECO:0000256" key="4">
    <source>
        <dbReference type="ARBA" id="ARBA00013089"/>
    </source>
</evidence>
<evidence type="ECO:0000256" key="6">
    <source>
        <dbReference type="ARBA" id="ARBA00023235"/>
    </source>
</evidence>
<dbReference type="PROSITE" id="PS00395">
    <property type="entry name" value="ALANINE_RACEMASE"/>
    <property type="match status" value="1"/>
</dbReference>
<dbReference type="STRING" id="144026.SAMN04488568_11139"/>
<dbReference type="Pfam" id="PF00842">
    <property type="entry name" value="Ala_racemase_C"/>
    <property type="match status" value="1"/>
</dbReference>
<evidence type="ECO:0000313" key="12">
    <source>
        <dbReference type="Proteomes" id="UP000199759"/>
    </source>
</evidence>
<comment type="catalytic activity">
    <reaction evidence="1 7">
        <text>L-alanine = D-alanine</text>
        <dbReference type="Rhea" id="RHEA:20249"/>
        <dbReference type="ChEBI" id="CHEBI:57416"/>
        <dbReference type="ChEBI" id="CHEBI:57972"/>
        <dbReference type="EC" id="5.1.1.1"/>
    </reaction>
</comment>
<dbReference type="Pfam" id="PF01168">
    <property type="entry name" value="Ala_racemase_N"/>
    <property type="match status" value="1"/>
</dbReference>
<dbReference type="UniPathway" id="UPA00042">
    <property type="reaction ID" value="UER00497"/>
</dbReference>
<evidence type="ECO:0000256" key="8">
    <source>
        <dbReference type="PIRSR" id="PIRSR600821-50"/>
    </source>
</evidence>
<dbReference type="GO" id="GO:0030170">
    <property type="term" value="F:pyridoxal phosphate binding"/>
    <property type="evidence" value="ECO:0007669"/>
    <property type="project" value="UniProtKB-UniRule"/>
</dbReference>
<dbReference type="PRINTS" id="PR00992">
    <property type="entry name" value="ALARACEMASE"/>
</dbReference>
<dbReference type="Gene3D" id="2.40.37.10">
    <property type="entry name" value="Lyase, Ornithine Decarboxylase, Chain A, domain 1"/>
    <property type="match status" value="1"/>
</dbReference>
<dbReference type="PANTHER" id="PTHR30511:SF0">
    <property type="entry name" value="ALANINE RACEMASE, CATABOLIC-RELATED"/>
    <property type="match status" value="1"/>
</dbReference>
<dbReference type="Gene3D" id="3.20.20.10">
    <property type="entry name" value="Alanine racemase"/>
    <property type="match status" value="1"/>
</dbReference>
<dbReference type="RefSeq" id="WP_176780321.1">
    <property type="nucleotide sequence ID" value="NZ_FNHG01000011.1"/>
</dbReference>
<evidence type="ECO:0000256" key="3">
    <source>
        <dbReference type="ARBA" id="ARBA00007880"/>
    </source>
</evidence>
<dbReference type="SUPFAM" id="SSF51419">
    <property type="entry name" value="PLP-binding barrel"/>
    <property type="match status" value="1"/>
</dbReference>
<dbReference type="InterPro" id="IPR020622">
    <property type="entry name" value="Ala_racemase_pyridoxalP-BS"/>
</dbReference>
<sequence>MNDTKTDPAEPAAQPAPRLVIDLAAIQRNFAALQRLAPTARTGAVVKANAYGLGASRVIPALADAGCRTFYVAHTAEGREAREALDGREAEIFVFNGFWPSELASLREARLFPVINDLHQLHHLRDLAPDLPCAIHFDTGMNRLGLGPNATQSLLDNPDWLTGLDVRQIMSHLACSHEPAHPLNARQLERFAAVRAHFPDIPASFANSGGAMLDARYHFDVLRPGLALYGGHPAQDCDDPFVPAVRVEAPVLQVRTIRAGDCAGYGAIFTATREMRIATVATGYADGLLRACGDGGFGRIGGMKVPIIGRISMDLTTLDLSDVTAPVAPGDWVSFLGDDLEPMAAAAHTITYEFLVRLGLRFRRVYLPGTATAQ</sequence>
<dbReference type="InterPro" id="IPR000821">
    <property type="entry name" value="Ala_racemase"/>
</dbReference>
<comment type="cofactor">
    <cofactor evidence="2 7 8">
        <name>pyridoxal 5'-phosphate</name>
        <dbReference type="ChEBI" id="CHEBI:597326"/>
    </cofactor>
</comment>
<feature type="modified residue" description="N6-(pyridoxal phosphate)lysine" evidence="7 8">
    <location>
        <position position="47"/>
    </location>
</feature>
<evidence type="ECO:0000256" key="5">
    <source>
        <dbReference type="ARBA" id="ARBA00022898"/>
    </source>
</evidence>
<proteinExistence type="inferred from homology"/>
<feature type="binding site" evidence="7 9">
    <location>
        <position position="143"/>
    </location>
    <ligand>
        <name>substrate</name>
    </ligand>
</feature>
<dbReference type="InterPro" id="IPR001608">
    <property type="entry name" value="Ala_racemase_N"/>
</dbReference>
<organism evidence="11 12">
    <name type="scientific">Maricaulis salignorans</name>
    <dbReference type="NCBI Taxonomy" id="144026"/>
    <lineage>
        <taxon>Bacteria</taxon>
        <taxon>Pseudomonadati</taxon>
        <taxon>Pseudomonadota</taxon>
        <taxon>Alphaproteobacteria</taxon>
        <taxon>Maricaulales</taxon>
        <taxon>Maricaulaceae</taxon>
        <taxon>Maricaulis</taxon>
    </lineage>
</organism>
<evidence type="ECO:0000259" key="10">
    <source>
        <dbReference type="SMART" id="SM01005"/>
    </source>
</evidence>
<dbReference type="GO" id="GO:0008784">
    <property type="term" value="F:alanine racemase activity"/>
    <property type="evidence" value="ECO:0007669"/>
    <property type="project" value="UniProtKB-UniRule"/>
</dbReference>
<dbReference type="GO" id="GO:0005829">
    <property type="term" value="C:cytosol"/>
    <property type="evidence" value="ECO:0007669"/>
    <property type="project" value="TreeGrafter"/>
</dbReference>
<evidence type="ECO:0000256" key="2">
    <source>
        <dbReference type="ARBA" id="ARBA00001933"/>
    </source>
</evidence>
<dbReference type="EMBL" id="FNHG01000011">
    <property type="protein sequence ID" value="SDM43024.1"/>
    <property type="molecule type" value="Genomic_DNA"/>
</dbReference>
<keyword evidence="12" id="KW-1185">Reference proteome</keyword>
<evidence type="ECO:0000313" key="11">
    <source>
        <dbReference type="EMBL" id="SDM43024.1"/>
    </source>
</evidence>
<dbReference type="SUPFAM" id="SSF50621">
    <property type="entry name" value="Alanine racemase C-terminal domain-like"/>
    <property type="match status" value="1"/>
</dbReference>
<dbReference type="InterPro" id="IPR009006">
    <property type="entry name" value="Ala_racemase/Decarboxylase_C"/>
</dbReference>
<reference evidence="11 12" key="1">
    <citation type="submission" date="2016-10" db="EMBL/GenBank/DDBJ databases">
        <authorList>
            <person name="de Groot N.N."/>
        </authorList>
    </citation>
    <scope>NUCLEOTIDE SEQUENCE [LARGE SCALE GENOMIC DNA]</scope>
    <source>
        <strain evidence="11 12">DSM 16077</strain>
    </source>
</reference>
<dbReference type="Proteomes" id="UP000199759">
    <property type="component" value="Unassembled WGS sequence"/>
</dbReference>
<feature type="domain" description="Alanine racemase C-terminal" evidence="10">
    <location>
        <begin position="244"/>
        <end position="367"/>
    </location>
</feature>
<dbReference type="PANTHER" id="PTHR30511">
    <property type="entry name" value="ALANINE RACEMASE"/>
    <property type="match status" value="1"/>
</dbReference>
<feature type="active site" description="Proton acceptor; specific for L-alanine" evidence="7">
    <location>
        <position position="265"/>
    </location>
</feature>
<evidence type="ECO:0000256" key="9">
    <source>
        <dbReference type="PIRSR" id="PIRSR600821-52"/>
    </source>
</evidence>
<protein>
    <recommendedName>
        <fullName evidence="4 7">Alanine racemase</fullName>
        <ecNumber evidence="4 7">5.1.1.1</ecNumber>
    </recommendedName>
</protein>
<dbReference type="AlphaFoldDB" id="A0A1G9T5M5"/>
<comment type="pathway">
    <text evidence="7">Amino-acid biosynthesis; D-alanine biosynthesis; D-alanine from L-alanine: step 1/1.</text>
</comment>
<evidence type="ECO:0000256" key="7">
    <source>
        <dbReference type="HAMAP-Rule" id="MF_01201"/>
    </source>
</evidence>
<dbReference type="EC" id="5.1.1.1" evidence="4 7"/>
<dbReference type="CDD" id="cd00430">
    <property type="entry name" value="PLPDE_III_AR"/>
    <property type="match status" value="1"/>
</dbReference>
<feature type="binding site" evidence="7 9">
    <location>
        <position position="313"/>
    </location>
    <ligand>
        <name>substrate</name>
    </ligand>
</feature>
<comment type="similarity">
    <text evidence="3 7">Belongs to the alanine racemase family.</text>
</comment>
<accession>A0A1G9T5M5</accession>
<dbReference type="SMART" id="SM01005">
    <property type="entry name" value="Ala_racemase_C"/>
    <property type="match status" value="1"/>
</dbReference>
<dbReference type="GO" id="GO:0030632">
    <property type="term" value="P:D-alanine biosynthetic process"/>
    <property type="evidence" value="ECO:0007669"/>
    <property type="project" value="UniProtKB-UniRule"/>
</dbReference>
<feature type="active site" description="Proton acceptor; specific for D-alanine" evidence="7">
    <location>
        <position position="47"/>
    </location>
</feature>
<evidence type="ECO:0000256" key="1">
    <source>
        <dbReference type="ARBA" id="ARBA00000316"/>
    </source>
</evidence>
<name>A0A1G9T5M5_9PROT</name>
<dbReference type="InterPro" id="IPR011079">
    <property type="entry name" value="Ala_racemase_C"/>
</dbReference>
<dbReference type="InterPro" id="IPR029066">
    <property type="entry name" value="PLP-binding_barrel"/>
</dbReference>
<dbReference type="HAMAP" id="MF_01201">
    <property type="entry name" value="Ala_racemase"/>
    <property type="match status" value="1"/>
</dbReference>
<keyword evidence="6 7" id="KW-0413">Isomerase</keyword>